<comment type="caution">
    <text evidence="1">The sequence shown here is derived from an EMBL/GenBank/DDBJ whole genome shotgun (WGS) entry which is preliminary data.</text>
</comment>
<sequence>MAYSKLTRARSNCYKDGDYDGNAYGGSHHRDAHYIYRSQMGMDLRMNLCKERGYGITQEHENMKIFQGPPTRSTARKLEEENEEMGALLGGNFKIIRGRHWIEKMKIKEAPNIPNVNNASRESERNKL</sequence>
<keyword evidence="2" id="KW-1185">Reference proteome</keyword>
<evidence type="ECO:0000313" key="2">
    <source>
        <dbReference type="Proteomes" id="UP001060085"/>
    </source>
</evidence>
<dbReference type="Proteomes" id="UP001060085">
    <property type="component" value="Linkage Group LG02"/>
</dbReference>
<organism evidence="1 2">
    <name type="scientific">Catharanthus roseus</name>
    <name type="common">Madagascar periwinkle</name>
    <name type="synonym">Vinca rosea</name>
    <dbReference type="NCBI Taxonomy" id="4058"/>
    <lineage>
        <taxon>Eukaryota</taxon>
        <taxon>Viridiplantae</taxon>
        <taxon>Streptophyta</taxon>
        <taxon>Embryophyta</taxon>
        <taxon>Tracheophyta</taxon>
        <taxon>Spermatophyta</taxon>
        <taxon>Magnoliopsida</taxon>
        <taxon>eudicotyledons</taxon>
        <taxon>Gunneridae</taxon>
        <taxon>Pentapetalae</taxon>
        <taxon>asterids</taxon>
        <taxon>lamiids</taxon>
        <taxon>Gentianales</taxon>
        <taxon>Apocynaceae</taxon>
        <taxon>Rauvolfioideae</taxon>
        <taxon>Vinceae</taxon>
        <taxon>Catharanthinae</taxon>
        <taxon>Catharanthus</taxon>
    </lineage>
</organism>
<evidence type="ECO:0000313" key="1">
    <source>
        <dbReference type="EMBL" id="KAI5677068.1"/>
    </source>
</evidence>
<gene>
    <name evidence="1" type="ORF">M9H77_08018</name>
</gene>
<accession>A0ACC0BX04</accession>
<protein>
    <submittedName>
        <fullName evidence="1">Uncharacterized protein</fullName>
    </submittedName>
</protein>
<dbReference type="EMBL" id="CM044702">
    <property type="protein sequence ID" value="KAI5677068.1"/>
    <property type="molecule type" value="Genomic_DNA"/>
</dbReference>
<reference evidence="2" key="1">
    <citation type="journal article" date="2023" name="Nat. Plants">
        <title>Single-cell RNA sequencing provides a high-resolution roadmap for understanding the multicellular compartmentation of specialized metabolism.</title>
        <authorList>
            <person name="Sun S."/>
            <person name="Shen X."/>
            <person name="Li Y."/>
            <person name="Li Y."/>
            <person name="Wang S."/>
            <person name="Li R."/>
            <person name="Zhang H."/>
            <person name="Shen G."/>
            <person name="Guo B."/>
            <person name="Wei J."/>
            <person name="Xu J."/>
            <person name="St-Pierre B."/>
            <person name="Chen S."/>
            <person name="Sun C."/>
        </authorList>
    </citation>
    <scope>NUCLEOTIDE SEQUENCE [LARGE SCALE GENOMIC DNA]</scope>
</reference>
<name>A0ACC0BX04_CATRO</name>
<proteinExistence type="predicted"/>